<comment type="caution">
    <text evidence="10">The sequence shown here is derived from an EMBL/GenBank/DDBJ whole genome shotgun (WGS) entry which is preliminary data.</text>
</comment>
<feature type="domain" description="Helicase C-terminal" evidence="9">
    <location>
        <begin position="561"/>
        <end position="714"/>
    </location>
</feature>
<keyword evidence="1 6" id="KW-0547">Nucleotide-binding</keyword>
<comment type="domain">
    <text evidence="6">The Q motif is unique to and characteristic of the DEAD box family of RNA helicases and controls ATP binding and hydrolysis.</text>
</comment>
<evidence type="ECO:0000259" key="9">
    <source>
        <dbReference type="PROSITE" id="PS51194"/>
    </source>
</evidence>
<dbReference type="CDD" id="cd18787">
    <property type="entry name" value="SF2_C_DEAD"/>
    <property type="match status" value="1"/>
</dbReference>
<dbReference type="PROSITE" id="PS00039">
    <property type="entry name" value="DEAD_ATP_HELICASE"/>
    <property type="match status" value="1"/>
</dbReference>
<evidence type="ECO:0000256" key="2">
    <source>
        <dbReference type="ARBA" id="ARBA00022801"/>
    </source>
</evidence>
<dbReference type="AlphaFoldDB" id="A0AAV0B6U4"/>
<comment type="catalytic activity">
    <reaction evidence="6">
        <text>ATP + H2O = ADP + phosphate + H(+)</text>
        <dbReference type="Rhea" id="RHEA:13065"/>
        <dbReference type="ChEBI" id="CHEBI:15377"/>
        <dbReference type="ChEBI" id="CHEBI:15378"/>
        <dbReference type="ChEBI" id="CHEBI:30616"/>
        <dbReference type="ChEBI" id="CHEBI:43474"/>
        <dbReference type="ChEBI" id="CHEBI:456216"/>
        <dbReference type="EC" id="3.6.4.13"/>
    </reaction>
</comment>
<dbReference type="Pfam" id="PF00270">
    <property type="entry name" value="DEAD"/>
    <property type="match status" value="1"/>
</dbReference>
<dbReference type="SUPFAM" id="SSF52540">
    <property type="entry name" value="P-loop containing nucleoside triphosphate hydrolases"/>
    <property type="match status" value="1"/>
</dbReference>
<keyword evidence="5 6" id="KW-0694">RNA-binding</keyword>
<dbReference type="InterPro" id="IPR014001">
    <property type="entry name" value="Helicase_ATP-bd"/>
</dbReference>
<feature type="compositionally biased region" description="Basic residues" evidence="7">
    <location>
        <begin position="1"/>
        <end position="11"/>
    </location>
</feature>
<dbReference type="GO" id="GO:0005524">
    <property type="term" value="F:ATP binding"/>
    <property type="evidence" value="ECO:0007669"/>
    <property type="project" value="UniProtKB-UniRule"/>
</dbReference>
<dbReference type="InterPro" id="IPR027417">
    <property type="entry name" value="P-loop_NTPase"/>
</dbReference>
<name>A0AAV0B6U4_PHAPC</name>
<keyword evidence="11" id="KW-1185">Reference proteome</keyword>
<feature type="compositionally biased region" description="Polar residues" evidence="7">
    <location>
        <begin position="763"/>
        <end position="772"/>
    </location>
</feature>
<keyword evidence="4 6" id="KW-0067">ATP-binding</keyword>
<comment type="function">
    <text evidence="6">RNA helicase.</text>
</comment>
<evidence type="ECO:0000256" key="6">
    <source>
        <dbReference type="RuleBase" id="RU365068"/>
    </source>
</evidence>
<evidence type="ECO:0000256" key="7">
    <source>
        <dbReference type="SAM" id="MobiDB-lite"/>
    </source>
</evidence>
<dbReference type="Proteomes" id="UP001153365">
    <property type="component" value="Unassembled WGS sequence"/>
</dbReference>
<dbReference type="EC" id="3.6.4.13" evidence="6"/>
<proteinExistence type="inferred from homology"/>
<dbReference type="PANTHER" id="PTHR24031">
    <property type="entry name" value="RNA HELICASE"/>
    <property type="match status" value="1"/>
</dbReference>
<organism evidence="10 11">
    <name type="scientific">Phakopsora pachyrhizi</name>
    <name type="common">Asian soybean rust disease fungus</name>
    <dbReference type="NCBI Taxonomy" id="170000"/>
    <lineage>
        <taxon>Eukaryota</taxon>
        <taxon>Fungi</taxon>
        <taxon>Dikarya</taxon>
        <taxon>Basidiomycota</taxon>
        <taxon>Pucciniomycotina</taxon>
        <taxon>Pucciniomycetes</taxon>
        <taxon>Pucciniales</taxon>
        <taxon>Phakopsoraceae</taxon>
        <taxon>Phakopsora</taxon>
    </lineage>
</organism>
<dbReference type="SMART" id="SM00490">
    <property type="entry name" value="HELICc"/>
    <property type="match status" value="1"/>
</dbReference>
<dbReference type="SMART" id="SM00487">
    <property type="entry name" value="DEXDc"/>
    <property type="match status" value="1"/>
</dbReference>
<feature type="domain" description="Helicase ATP-binding" evidence="8">
    <location>
        <begin position="275"/>
        <end position="512"/>
    </location>
</feature>
<protein>
    <recommendedName>
        <fullName evidence="6">ATP-dependent RNA helicase</fullName>
        <ecNumber evidence="6">3.6.4.13</ecNumber>
    </recommendedName>
</protein>
<dbReference type="InterPro" id="IPR001650">
    <property type="entry name" value="Helicase_C-like"/>
</dbReference>
<dbReference type="GO" id="GO:0003723">
    <property type="term" value="F:RNA binding"/>
    <property type="evidence" value="ECO:0007669"/>
    <property type="project" value="UniProtKB-UniRule"/>
</dbReference>
<accession>A0AAV0B6U4</accession>
<dbReference type="Gene3D" id="3.40.50.300">
    <property type="entry name" value="P-loop containing nucleotide triphosphate hydrolases"/>
    <property type="match status" value="2"/>
</dbReference>
<keyword evidence="2 6" id="KW-0378">Hydrolase</keyword>
<dbReference type="EMBL" id="CALTRL010003377">
    <property type="protein sequence ID" value="CAH7681038.1"/>
    <property type="molecule type" value="Genomic_DNA"/>
</dbReference>
<evidence type="ECO:0000256" key="1">
    <source>
        <dbReference type="ARBA" id="ARBA00022741"/>
    </source>
</evidence>
<dbReference type="GO" id="GO:0016787">
    <property type="term" value="F:hydrolase activity"/>
    <property type="evidence" value="ECO:0007669"/>
    <property type="project" value="UniProtKB-KW"/>
</dbReference>
<dbReference type="GO" id="GO:0003724">
    <property type="term" value="F:RNA helicase activity"/>
    <property type="evidence" value="ECO:0007669"/>
    <property type="project" value="UniProtKB-EC"/>
</dbReference>
<evidence type="ECO:0000256" key="3">
    <source>
        <dbReference type="ARBA" id="ARBA00022806"/>
    </source>
</evidence>
<feature type="region of interest" description="Disordered" evidence="7">
    <location>
        <begin position="175"/>
        <end position="199"/>
    </location>
</feature>
<comment type="similarity">
    <text evidence="6">Belongs to the DEAD box helicase family.</text>
</comment>
<evidence type="ECO:0000313" key="11">
    <source>
        <dbReference type="Proteomes" id="UP001153365"/>
    </source>
</evidence>
<dbReference type="PROSITE" id="PS51194">
    <property type="entry name" value="HELICASE_CTER"/>
    <property type="match status" value="1"/>
</dbReference>
<feature type="region of interest" description="Disordered" evidence="7">
    <location>
        <begin position="108"/>
        <end position="145"/>
    </location>
</feature>
<gene>
    <name evidence="10" type="ORF">PPACK8108_LOCUS13579</name>
</gene>
<dbReference type="Pfam" id="PF00271">
    <property type="entry name" value="Helicase_C"/>
    <property type="match status" value="1"/>
</dbReference>
<evidence type="ECO:0000259" key="8">
    <source>
        <dbReference type="PROSITE" id="PS51192"/>
    </source>
</evidence>
<keyword evidence="3 6" id="KW-0347">Helicase</keyword>
<evidence type="ECO:0000256" key="5">
    <source>
        <dbReference type="ARBA" id="ARBA00022884"/>
    </source>
</evidence>
<evidence type="ECO:0000256" key="4">
    <source>
        <dbReference type="ARBA" id="ARBA00022840"/>
    </source>
</evidence>
<dbReference type="InterPro" id="IPR000629">
    <property type="entry name" value="RNA-helicase_DEAD-box_CS"/>
</dbReference>
<dbReference type="InterPro" id="IPR011545">
    <property type="entry name" value="DEAD/DEAH_box_helicase_dom"/>
</dbReference>
<feature type="region of interest" description="Disordered" evidence="7">
    <location>
        <begin position="750"/>
        <end position="772"/>
    </location>
</feature>
<feature type="region of interest" description="Disordered" evidence="7">
    <location>
        <begin position="1"/>
        <end position="57"/>
    </location>
</feature>
<reference evidence="10" key="1">
    <citation type="submission" date="2022-06" db="EMBL/GenBank/DDBJ databases">
        <authorList>
            <consortium name="SYNGENTA / RWTH Aachen University"/>
        </authorList>
    </citation>
    <scope>NUCLEOTIDE SEQUENCE</scope>
</reference>
<feature type="compositionally biased region" description="Polar residues" evidence="7">
    <location>
        <begin position="134"/>
        <end position="143"/>
    </location>
</feature>
<sequence length="850" mass="95032">MTRLAKSRKLNRQSSDPLKDIAFDDDEPLREILSGESDEEDDSISAPPLTYGKDSTKPTAFDRLPWKEVKIPEFISDGISLEADGGMLGLEELDGSLWEVFKNSGSQKQKASIKLESPEVTSPKVLRNSESKINKTQSSSDTGADNVKSLENVVGKLARKMAKKERLAILRKLKKENAGSETGPKGSSKAVKRVDSEANDDTDLNGINWNAVAELEEFDYNDVDVDPIMNSYSFDHGLLPDWCNVNLSCPLKSALHFLSFNSPTPVQKASLEVSLSQSSPPRDLVVIAETGSGKTLAYGLPIINHLMSDRPDPAASAERLEALPIAALILTPTRELCLQVKNHLETFLKAMCFSGSCNAEINSAKNRSGISVVAICGGIAAVKQRKQLELSKKLLSSGKGGRGCIAVATPGRLWDLIQSWDSLAQAIRLNLDWLVIDEADRMVERGHFEELEKILKMTKRPRKEQGVEWKNDWGGHSVMKVKEDIRTMVFSATMDKNLQINLKKNWKVTKKAFENPIQGLIEHIDFRDENPELIDLTPKGKVVEGLKECKIECLLKDKDLYLFHFLLRYSGRTIVFLSSIAALRRLTPIITLLLPHYKTYPLHSEMKQRARLKSLERFRSASQSILLSTDVAARGLDIPFVNHVVHYQIPRTVDCYIHRSGRTARAGREGVALVLIAPDEIKTWRSLVKSLGRVDDLPSPPIMHSISQKLKDLLELARKIDAIEHKHNKEAHEDNWIKKAANMMEIDVDDSEYDSDGGEKTTKQQPRASNALSRQLRSQLQEKLSDPIISGGVVVKQSKKRDRSVGNCYITDPAIMEKLLKGESHDKVLGLDKHVEAFKEIDQAKRKRNL</sequence>
<evidence type="ECO:0000313" key="10">
    <source>
        <dbReference type="EMBL" id="CAH7681038.1"/>
    </source>
</evidence>
<dbReference type="PROSITE" id="PS51192">
    <property type="entry name" value="HELICASE_ATP_BIND_1"/>
    <property type="match status" value="1"/>
</dbReference>